<feature type="transmembrane region" description="Helical" evidence="5">
    <location>
        <begin position="46"/>
        <end position="67"/>
    </location>
</feature>
<dbReference type="Pfam" id="PF00022">
    <property type="entry name" value="Actin"/>
    <property type="match status" value="1"/>
</dbReference>
<keyword evidence="5" id="KW-0472">Membrane</keyword>
<feature type="transmembrane region" description="Helical" evidence="5">
    <location>
        <begin position="74"/>
        <end position="93"/>
    </location>
</feature>
<dbReference type="Gene3D" id="3.30.420.40">
    <property type="match status" value="2"/>
</dbReference>
<accession>A0A7J6KXF9</accession>
<comment type="caution">
    <text evidence="6">The sequence shown here is derived from an EMBL/GenBank/DDBJ whole genome shotgun (WGS) entry which is preliminary data.</text>
</comment>
<evidence type="ECO:0000256" key="3">
    <source>
        <dbReference type="ARBA" id="ARBA00049360"/>
    </source>
</evidence>
<dbReference type="Gene3D" id="3.90.640.10">
    <property type="entry name" value="Actin, Chain A, domain 4"/>
    <property type="match status" value="1"/>
</dbReference>
<dbReference type="InterPro" id="IPR004000">
    <property type="entry name" value="Actin"/>
</dbReference>
<dbReference type="EMBL" id="JABANN010001032">
    <property type="protein sequence ID" value="KAF4651574.1"/>
    <property type="molecule type" value="Genomic_DNA"/>
</dbReference>
<proteinExistence type="inferred from homology"/>
<keyword evidence="5" id="KW-1133">Transmembrane helix</keyword>
<evidence type="ECO:0000256" key="4">
    <source>
        <dbReference type="RuleBase" id="RU000487"/>
    </source>
</evidence>
<evidence type="ECO:0000256" key="5">
    <source>
        <dbReference type="SAM" id="Phobius"/>
    </source>
</evidence>
<comment type="catalytic activity">
    <reaction evidence="3">
        <text>ATP + H2O = ADP + phosphate + H(+)</text>
        <dbReference type="Rhea" id="RHEA:13065"/>
        <dbReference type="ChEBI" id="CHEBI:15377"/>
        <dbReference type="ChEBI" id="CHEBI:15378"/>
        <dbReference type="ChEBI" id="CHEBI:30616"/>
        <dbReference type="ChEBI" id="CHEBI:43474"/>
        <dbReference type="ChEBI" id="CHEBI:456216"/>
    </reaction>
</comment>
<dbReference type="AlphaFoldDB" id="A0A7J6KXF9"/>
<protein>
    <submittedName>
        <fullName evidence="6">Alpha-centractin</fullName>
    </submittedName>
</protein>
<sequence length="550" mass="60918">MMKKAPSFKCRGPYFEKFIHLCLAWSLLLASYWLLAEIYDPGTSKSIWALTNSIVYSIVSILVVWLLSEAEQRFRVAPVIVEGFVWAISLLLGYSWKLVFTEAQNAVMDTDRWGLRILTSVMNFGLMVPVYFRYILPKMDPPSPVIDQEAQTSDWIILRSRSALCQVQILSAVGYPKYRKVMESGEGLSELTKTGGGSGKIGTSSAGSKVAVVGSRLETSARGLLDIQYPISRGSVTDWDGMEHIWRHVFSEGLKCRSQEHPVLISEPPLNPMVHREKLAECLFEVFKVPAIHIASSPVLSLYASGRTTGVVLDIGDGVSQVMPVYDGYAVGHAATRGETAGRNVTEWLQLSLKRQCGINLLSTADREIVRTMKEDCCAVSLHPAVQGVWRGGTEWEFDKDPRRAGAKQALDHTYELPDGSIINIGLERYQAPEILFNPTMGASADQGVHLLLDEAIQKSDMDLRRTLLQNVVLAGGSTLFPGFGERLLGEMRKLVPKDARIKICAPPERKLSAWVGGSVVSSLSSFKRVWLTREEYKDGGLSALHRRTG</sequence>
<evidence type="ECO:0000256" key="1">
    <source>
        <dbReference type="ARBA" id="ARBA00004245"/>
    </source>
</evidence>
<organism evidence="6 7">
    <name type="scientific">Perkinsus olseni</name>
    <name type="common">Perkinsus atlanticus</name>
    <dbReference type="NCBI Taxonomy" id="32597"/>
    <lineage>
        <taxon>Eukaryota</taxon>
        <taxon>Sar</taxon>
        <taxon>Alveolata</taxon>
        <taxon>Perkinsozoa</taxon>
        <taxon>Perkinsea</taxon>
        <taxon>Perkinsida</taxon>
        <taxon>Perkinsidae</taxon>
        <taxon>Perkinsus</taxon>
    </lineage>
</organism>
<reference evidence="6 7" key="1">
    <citation type="submission" date="2020-04" db="EMBL/GenBank/DDBJ databases">
        <title>Perkinsus olseni comparative genomics.</title>
        <authorList>
            <person name="Bogema D.R."/>
        </authorList>
    </citation>
    <scope>NUCLEOTIDE SEQUENCE [LARGE SCALE GENOMIC DNA]</scope>
    <source>
        <strain evidence="6">ATCC PRA-31</strain>
    </source>
</reference>
<evidence type="ECO:0000313" key="7">
    <source>
        <dbReference type="Proteomes" id="UP000572268"/>
    </source>
</evidence>
<name>A0A7J6KXF9_PEROL</name>
<dbReference type="GO" id="GO:0005856">
    <property type="term" value="C:cytoskeleton"/>
    <property type="evidence" value="ECO:0007669"/>
    <property type="project" value="UniProtKB-SubCell"/>
</dbReference>
<evidence type="ECO:0000256" key="2">
    <source>
        <dbReference type="ARBA" id="ARBA00023212"/>
    </source>
</evidence>
<dbReference type="Proteomes" id="UP000572268">
    <property type="component" value="Unassembled WGS sequence"/>
</dbReference>
<keyword evidence="2" id="KW-0206">Cytoskeleton</keyword>
<keyword evidence="2" id="KW-0963">Cytoplasm</keyword>
<comment type="subcellular location">
    <subcellularLocation>
        <location evidence="1">Cytoplasm</location>
        <location evidence="1">Cytoskeleton</location>
    </subcellularLocation>
</comment>
<dbReference type="PRINTS" id="PR00190">
    <property type="entry name" value="ACTIN"/>
</dbReference>
<comment type="similarity">
    <text evidence="4">Belongs to the actin family.</text>
</comment>
<dbReference type="InterPro" id="IPR043129">
    <property type="entry name" value="ATPase_NBD"/>
</dbReference>
<dbReference type="FunFam" id="3.30.420.40:FF:000050">
    <property type="entry name" value="Actin, alpha skeletal muscle"/>
    <property type="match status" value="1"/>
</dbReference>
<keyword evidence="5" id="KW-0812">Transmembrane</keyword>
<dbReference type="SUPFAM" id="SSF53067">
    <property type="entry name" value="Actin-like ATPase domain"/>
    <property type="match status" value="2"/>
</dbReference>
<feature type="transmembrane region" description="Helical" evidence="5">
    <location>
        <begin position="113"/>
        <end position="132"/>
    </location>
</feature>
<gene>
    <name evidence="6" type="primary">ACTR1A_1</name>
    <name evidence="6" type="ORF">FOL46_000249</name>
</gene>
<dbReference type="PANTHER" id="PTHR11937">
    <property type="entry name" value="ACTIN"/>
    <property type="match status" value="1"/>
</dbReference>
<dbReference type="SMART" id="SM00268">
    <property type="entry name" value="ACTIN"/>
    <property type="match status" value="1"/>
</dbReference>
<evidence type="ECO:0000313" key="6">
    <source>
        <dbReference type="EMBL" id="KAF4651574.1"/>
    </source>
</evidence>